<dbReference type="CDD" id="cd02440">
    <property type="entry name" value="AdoMet_MTases"/>
    <property type="match status" value="1"/>
</dbReference>
<proteinExistence type="predicted"/>
<protein>
    <recommendedName>
        <fullName evidence="2">Methyltransferase type 11 domain-containing protein</fullName>
    </recommendedName>
</protein>
<evidence type="ECO:0000313" key="4">
    <source>
        <dbReference type="Proteomes" id="UP000467201"/>
    </source>
</evidence>
<reference evidence="3 4" key="1">
    <citation type="journal article" date="2019" name="Emerg. Microbes Infect.">
        <title>Comprehensive subspecies identification of 175 nontuberculous mycobacteria species based on 7547 genomic profiles.</title>
        <authorList>
            <person name="Matsumoto Y."/>
            <person name="Kinjo T."/>
            <person name="Motooka D."/>
            <person name="Nabeya D."/>
            <person name="Jung N."/>
            <person name="Uechi K."/>
            <person name="Horii T."/>
            <person name="Iida T."/>
            <person name="Fujita J."/>
            <person name="Nakamura S."/>
        </authorList>
    </citation>
    <scope>NUCLEOTIDE SEQUENCE [LARGE SCALE GENOMIC DNA]</scope>
    <source>
        <strain evidence="3 4">JCM 12405</strain>
    </source>
</reference>
<dbReference type="SUPFAM" id="SSF53335">
    <property type="entry name" value="S-adenosyl-L-methionine-dependent methyltransferases"/>
    <property type="match status" value="1"/>
</dbReference>
<feature type="domain" description="Methyltransferase type 11" evidence="2">
    <location>
        <begin position="126"/>
        <end position="201"/>
    </location>
</feature>
<dbReference type="InterPro" id="IPR029063">
    <property type="entry name" value="SAM-dependent_MTases_sf"/>
</dbReference>
<dbReference type="Proteomes" id="UP000467201">
    <property type="component" value="Chromosome"/>
</dbReference>
<dbReference type="PANTHER" id="PTHR44068:SF11">
    <property type="entry name" value="GERANYL DIPHOSPHATE 2-C-METHYLTRANSFERASE"/>
    <property type="match status" value="1"/>
</dbReference>
<dbReference type="Pfam" id="PF08241">
    <property type="entry name" value="Methyltransf_11"/>
    <property type="match status" value="1"/>
</dbReference>
<dbReference type="Gene3D" id="3.40.50.150">
    <property type="entry name" value="Vaccinia Virus protein VP39"/>
    <property type="match status" value="1"/>
</dbReference>
<dbReference type="AlphaFoldDB" id="A0A7I7VNY9"/>
<gene>
    <name evidence="3" type="ORF">MDOR_05610</name>
</gene>
<sequence length="310" mass="35163">MGSPHPSDGTLKSYASLNSGSVGTLSEFWRVYRHKTSDVAGNVANVVETCEDMERAASEHFGLSLEGVAMLEVGAGQQLLRLKYFSRHNTVTALDYDLIVQGFDLAAYFRVFRRNGPKRTLKTVLRKVAGIDRSYWNELEKHIGRVRCRLNVVQGDAHAMPWPDASFDFVYSFSVFEHVNDPEKCLDEVIRVLRPGGVFCISTHMYTSDSGAHDPRSFLPHHGDLAPWAHLRPAHRGSVKPNAYCNAWRNEQWERLFRERCSGVVLQNIMSPDWLVPELATLRPAGELAEYSDEELLTCDLWALWQKPSR</sequence>
<accession>A0A7I7VNY9</accession>
<evidence type="ECO:0000313" key="3">
    <source>
        <dbReference type="EMBL" id="BBZ06392.1"/>
    </source>
</evidence>
<dbReference type="InterPro" id="IPR013216">
    <property type="entry name" value="Methyltransf_11"/>
</dbReference>
<evidence type="ECO:0000259" key="2">
    <source>
        <dbReference type="Pfam" id="PF08241"/>
    </source>
</evidence>
<dbReference type="OrthoDB" id="9808140at2"/>
<dbReference type="InterPro" id="IPR050447">
    <property type="entry name" value="Erg6_SMT_methyltransf"/>
</dbReference>
<evidence type="ECO:0000256" key="1">
    <source>
        <dbReference type="ARBA" id="ARBA00022679"/>
    </source>
</evidence>
<dbReference type="EMBL" id="AP022605">
    <property type="protein sequence ID" value="BBZ06392.1"/>
    <property type="molecule type" value="Genomic_DNA"/>
</dbReference>
<dbReference type="KEGG" id="mdr:MDOR_05610"/>
<organism evidence="3 4">
    <name type="scientific">Mycolicibacterium doricum</name>
    <dbReference type="NCBI Taxonomy" id="126673"/>
    <lineage>
        <taxon>Bacteria</taxon>
        <taxon>Bacillati</taxon>
        <taxon>Actinomycetota</taxon>
        <taxon>Actinomycetes</taxon>
        <taxon>Mycobacteriales</taxon>
        <taxon>Mycobacteriaceae</taxon>
        <taxon>Mycolicibacterium</taxon>
    </lineage>
</organism>
<dbReference type="RefSeq" id="WP_085192578.1">
    <property type="nucleotide sequence ID" value="NZ_AP022605.1"/>
</dbReference>
<name>A0A7I7VNY9_9MYCO</name>
<dbReference type="GO" id="GO:0008757">
    <property type="term" value="F:S-adenosylmethionine-dependent methyltransferase activity"/>
    <property type="evidence" value="ECO:0007669"/>
    <property type="project" value="InterPro"/>
</dbReference>
<keyword evidence="1" id="KW-0808">Transferase</keyword>
<dbReference type="PANTHER" id="PTHR44068">
    <property type="entry name" value="ZGC:194242"/>
    <property type="match status" value="1"/>
</dbReference>